<dbReference type="AlphaFoldDB" id="A0AAV9EYD7"/>
<keyword evidence="2" id="KW-1185">Reference proteome</keyword>
<dbReference type="Proteomes" id="UP001180020">
    <property type="component" value="Unassembled WGS sequence"/>
</dbReference>
<dbReference type="EMBL" id="JAUJYO010000005">
    <property type="protein sequence ID" value="KAK1317939.1"/>
    <property type="molecule type" value="Genomic_DNA"/>
</dbReference>
<evidence type="ECO:0008006" key="3">
    <source>
        <dbReference type="Google" id="ProtNLM"/>
    </source>
</evidence>
<name>A0AAV9EYD7_ACOCL</name>
<accession>A0AAV9EYD7</accession>
<sequence length="225" mass="25778">MDMAMGGGPRQDVDKGGNNNATQFWQDTWCREERLGDVAPDIFRLARNKQGTVHEFFRREGSVGVWNVELMRWVRLTEGETAQFATVMERVERSVVRAKWAETEPTTCVLCEALPKTADHLFCECGFVGLFWEEIGRRTGLMINFHNMEELWKAGADLQQLVVHGRDTSQAIVPAAAWTIWRTRNEVIFRGVKAYLENMWDAYGLLVHDWEIHISGGGGRPVHRE</sequence>
<gene>
    <name evidence="1" type="ORF">QJS10_CPA05g01882</name>
</gene>
<protein>
    <recommendedName>
        <fullName evidence="3">Reverse transcriptase zinc-binding domain-containing protein</fullName>
    </recommendedName>
</protein>
<evidence type="ECO:0000313" key="2">
    <source>
        <dbReference type="Proteomes" id="UP001180020"/>
    </source>
</evidence>
<comment type="caution">
    <text evidence="1">The sequence shown here is derived from an EMBL/GenBank/DDBJ whole genome shotgun (WGS) entry which is preliminary data.</text>
</comment>
<reference evidence="1" key="1">
    <citation type="journal article" date="2023" name="Nat. Commun.">
        <title>Diploid and tetraploid genomes of Acorus and the evolution of monocots.</title>
        <authorList>
            <person name="Ma L."/>
            <person name="Liu K.W."/>
            <person name="Li Z."/>
            <person name="Hsiao Y.Y."/>
            <person name="Qi Y."/>
            <person name="Fu T."/>
            <person name="Tang G.D."/>
            <person name="Zhang D."/>
            <person name="Sun W.H."/>
            <person name="Liu D.K."/>
            <person name="Li Y."/>
            <person name="Chen G.Z."/>
            <person name="Liu X.D."/>
            <person name="Liao X.Y."/>
            <person name="Jiang Y.T."/>
            <person name="Yu X."/>
            <person name="Hao Y."/>
            <person name="Huang J."/>
            <person name="Zhao X.W."/>
            <person name="Ke S."/>
            <person name="Chen Y.Y."/>
            <person name="Wu W.L."/>
            <person name="Hsu J.L."/>
            <person name="Lin Y.F."/>
            <person name="Huang M.D."/>
            <person name="Li C.Y."/>
            <person name="Huang L."/>
            <person name="Wang Z.W."/>
            <person name="Zhao X."/>
            <person name="Zhong W.Y."/>
            <person name="Peng D.H."/>
            <person name="Ahmad S."/>
            <person name="Lan S."/>
            <person name="Zhang J.S."/>
            <person name="Tsai W.C."/>
            <person name="Van de Peer Y."/>
            <person name="Liu Z.J."/>
        </authorList>
    </citation>
    <scope>NUCLEOTIDE SEQUENCE</scope>
    <source>
        <strain evidence="1">CP</strain>
    </source>
</reference>
<reference evidence="1" key="2">
    <citation type="submission" date="2023-06" db="EMBL/GenBank/DDBJ databases">
        <authorList>
            <person name="Ma L."/>
            <person name="Liu K.-W."/>
            <person name="Li Z."/>
            <person name="Hsiao Y.-Y."/>
            <person name="Qi Y."/>
            <person name="Fu T."/>
            <person name="Tang G."/>
            <person name="Zhang D."/>
            <person name="Sun W.-H."/>
            <person name="Liu D.-K."/>
            <person name="Li Y."/>
            <person name="Chen G.-Z."/>
            <person name="Liu X.-D."/>
            <person name="Liao X.-Y."/>
            <person name="Jiang Y.-T."/>
            <person name="Yu X."/>
            <person name="Hao Y."/>
            <person name="Huang J."/>
            <person name="Zhao X.-W."/>
            <person name="Ke S."/>
            <person name="Chen Y.-Y."/>
            <person name="Wu W.-L."/>
            <person name="Hsu J.-L."/>
            <person name="Lin Y.-F."/>
            <person name="Huang M.-D."/>
            <person name="Li C.-Y."/>
            <person name="Huang L."/>
            <person name="Wang Z.-W."/>
            <person name="Zhao X."/>
            <person name="Zhong W.-Y."/>
            <person name="Peng D.-H."/>
            <person name="Ahmad S."/>
            <person name="Lan S."/>
            <person name="Zhang J.-S."/>
            <person name="Tsai W.-C."/>
            <person name="Van De Peer Y."/>
            <person name="Liu Z.-J."/>
        </authorList>
    </citation>
    <scope>NUCLEOTIDE SEQUENCE</scope>
    <source>
        <strain evidence="1">CP</strain>
        <tissue evidence="1">Leaves</tissue>
    </source>
</reference>
<evidence type="ECO:0000313" key="1">
    <source>
        <dbReference type="EMBL" id="KAK1317939.1"/>
    </source>
</evidence>
<proteinExistence type="predicted"/>
<organism evidence="1 2">
    <name type="scientific">Acorus calamus</name>
    <name type="common">Sweet flag</name>
    <dbReference type="NCBI Taxonomy" id="4465"/>
    <lineage>
        <taxon>Eukaryota</taxon>
        <taxon>Viridiplantae</taxon>
        <taxon>Streptophyta</taxon>
        <taxon>Embryophyta</taxon>
        <taxon>Tracheophyta</taxon>
        <taxon>Spermatophyta</taxon>
        <taxon>Magnoliopsida</taxon>
        <taxon>Liliopsida</taxon>
        <taxon>Acoraceae</taxon>
        <taxon>Acorus</taxon>
    </lineage>
</organism>